<feature type="region of interest" description="Disordered" evidence="1">
    <location>
        <begin position="240"/>
        <end position="262"/>
    </location>
</feature>
<gene>
    <name evidence="2" type="ORF">LTR05_006702</name>
</gene>
<feature type="region of interest" description="Disordered" evidence="1">
    <location>
        <begin position="344"/>
        <end position="410"/>
    </location>
</feature>
<dbReference type="EMBL" id="JAVRRJ010000007">
    <property type="protein sequence ID" value="KAK5082821.1"/>
    <property type="molecule type" value="Genomic_DNA"/>
</dbReference>
<organism evidence="2 3">
    <name type="scientific">Lithohypha guttulata</name>
    <dbReference type="NCBI Taxonomy" id="1690604"/>
    <lineage>
        <taxon>Eukaryota</taxon>
        <taxon>Fungi</taxon>
        <taxon>Dikarya</taxon>
        <taxon>Ascomycota</taxon>
        <taxon>Pezizomycotina</taxon>
        <taxon>Eurotiomycetes</taxon>
        <taxon>Chaetothyriomycetidae</taxon>
        <taxon>Chaetothyriales</taxon>
        <taxon>Trichomeriaceae</taxon>
        <taxon>Lithohypha</taxon>
    </lineage>
</organism>
<feature type="region of interest" description="Disordered" evidence="1">
    <location>
        <begin position="271"/>
        <end position="290"/>
    </location>
</feature>
<evidence type="ECO:0000313" key="2">
    <source>
        <dbReference type="EMBL" id="KAK5082821.1"/>
    </source>
</evidence>
<keyword evidence="3" id="KW-1185">Reference proteome</keyword>
<reference evidence="2 3" key="1">
    <citation type="submission" date="2023-08" db="EMBL/GenBank/DDBJ databases">
        <title>Black Yeasts Isolated from many extreme environments.</title>
        <authorList>
            <person name="Coleine C."/>
            <person name="Stajich J.E."/>
            <person name="Selbmann L."/>
        </authorList>
    </citation>
    <scope>NUCLEOTIDE SEQUENCE [LARGE SCALE GENOMIC DNA]</scope>
    <source>
        <strain evidence="2 3">CCFEE 5910</strain>
    </source>
</reference>
<name>A0AAN7SW82_9EURO</name>
<dbReference type="AlphaFoldDB" id="A0AAN7SW82"/>
<proteinExistence type="predicted"/>
<feature type="region of interest" description="Disordered" evidence="1">
    <location>
        <begin position="101"/>
        <end position="145"/>
    </location>
</feature>
<accession>A0AAN7SW82</accession>
<feature type="compositionally biased region" description="Polar residues" evidence="1">
    <location>
        <begin position="133"/>
        <end position="145"/>
    </location>
</feature>
<sequence length="410" mass="44033">MARQPDATNSELPVARSPIVADTLHSVTALARFEFEPGRGNDGTKIMMVEWQDDNEDRHRVGSWQVSWPGKKTTFAADDNPSESTNRLYFLLPPGEPIPPSITITYQPASASTTSAKDKSPQSSLKRYDLSPRPSSRDGNSGSLHMTVNPLPAIFTPELGATAKASGRKGVLHTIWAKRRLQVLAKEIRTESEFNLESIALEMAMAEKQWIEQNFGITVPQAKPSNPSGLKLDLGSIQVDGSASPPVSPSMQSPLSPGGRRLTDKLKGLSITTSDKDGVNTPTREINPLSPEVGDVAVSSFSTFKGDRPTTQKVPQTARRIVPISPPSEVTDDQAQAASASLAEIARGDMSSRPDGGIIPSRRAEKEIEADGLFAVAMSPRDPDEPKSPFSIPSSEDGGGAFSKIKGTLR</sequence>
<evidence type="ECO:0000313" key="3">
    <source>
        <dbReference type="Proteomes" id="UP001309876"/>
    </source>
</evidence>
<evidence type="ECO:0000256" key="1">
    <source>
        <dbReference type="SAM" id="MobiDB-lite"/>
    </source>
</evidence>
<dbReference type="Proteomes" id="UP001309876">
    <property type="component" value="Unassembled WGS sequence"/>
</dbReference>
<comment type="caution">
    <text evidence="2">The sequence shown here is derived from an EMBL/GenBank/DDBJ whole genome shotgun (WGS) entry which is preliminary data.</text>
</comment>
<feature type="compositionally biased region" description="Basic and acidic residues" evidence="1">
    <location>
        <begin position="116"/>
        <end position="130"/>
    </location>
</feature>
<protein>
    <submittedName>
        <fullName evidence="2">Uncharacterized protein</fullName>
    </submittedName>
</protein>